<accession>A0A1H6KE62</accession>
<proteinExistence type="predicted"/>
<dbReference type="GO" id="GO:0004803">
    <property type="term" value="F:transposase activity"/>
    <property type="evidence" value="ECO:0007669"/>
    <property type="project" value="InterPro"/>
</dbReference>
<dbReference type="AlphaFoldDB" id="A0A1H6KE62"/>
<dbReference type="EMBL" id="FNXE01000012">
    <property type="protein sequence ID" value="SEH73728.1"/>
    <property type="molecule type" value="Genomic_DNA"/>
</dbReference>
<reference evidence="2 3" key="1">
    <citation type="submission" date="2016-10" db="EMBL/GenBank/DDBJ databases">
        <authorList>
            <person name="de Groot N.N."/>
        </authorList>
    </citation>
    <scope>NUCLEOTIDE SEQUENCE [LARGE SCALE GENOMIC DNA]</scope>
    <source>
        <strain evidence="2 3">CGMCC 1.10825</strain>
    </source>
</reference>
<gene>
    <name evidence="2" type="ORF">SAMN02927937_01139</name>
</gene>
<feature type="domain" description="Transposase IS200-like" evidence="1">
    <location>
        <begin position="8"/>
        <end position="127"/>
    </location>
</feature>
<dbReference type="SMART" id="SM01321">
    <property type="entry name" value="Y1_Tnp"/>
    <property type="match status" value="1"/>
</dbReference>
<dbReference type="PANTHER" id="PTHR34322">
    <property type="entry name" value="TRANSPOSASE, Y1_TNP DOMAIN-CONTAINING"/>
    <property type="match status" value="1"/>
</dbReference>
<dbReference type="InterPro" id="IPR002686">
    <property type="entry name" value="Transposase_17"/>
</dbReference>
<dbReference type="OrthoDB" id="9788881at2"/>
<name>A0A1H6KE62_9FLAO</name>
<evidence type="ECO:0000259" key="1">
    <source>
        <dbReference type="SMART" id="SM01321"/>
    </source>
</evidence>
<evidence type="ECO:0000313" key="3">
    <source>
        <dbReference type="Proteomes" id="UP000199634"/>
    </source>
</evidence>
<dbReference type="GO" id="GO:0003677">
    <property type="term" value="F:DNA binding"/>
    <property type="evidence" value="ECO:0007669"/>
    <property type="project" value="InterPro"/>
</dbReference>
<organism evidence="2 3">
    <name type="scientific">Paenimyroides marinum</name>
    <dbReference type="NCBI Taxonomy" id="1159016"/>
    <lineage>
        <taxon>Bacteria</taxon>
        <taxon>Pseudomonadati</taxon>
        <taxon>Bacteroidota</taxon>
        <taxon>Flavobacteriia</taxon>
        <taxon>Flavobacteriales</taxon>
        <taxon>Flavobacteriaceae</taxon>
        <taxon>Paenimyroides</taxon>
    </lineage>
</organism>
<dbReference type="SUPFAM" id="SSF143422">
    <property type="entry name" value="Transposase IS200-like"/>
    <property type="match status" value="1"/>
</dbReference>
<evidence type="ECO:0000313" key="2">
    <source>
        <dbReference type="EMBL" id="SEH73728.1"/>
    </source>
</evidence>
<protein>
    <submittedName>
        <fullName evidence="2">REP element-mobilizing transposase RayT</fullName>
    </submittedName>
</protein>
<dbReference type="InterPro" id="IPR036515">
    <property type="entry name" value="Transposase_17_sf"/>
</dbReference>
<dbReference type="RefSeq" id="WP_091097251.1">
    <property type="nucleotide sequence ID" value="NZ_FNXE01000012.1"/>
</dbReference>
<dbReference type="Proteomes" id="UP000199634">
    <property type="component" value="Unassembled WGS sequence"/>
</dbReference>
<dbReference type="GO" id="GO:0006313">
    <property type="term" value="P:DNA transposition"/>
    <property type="evidence" value="ECO:0007669"/>
    <property type="project" value="InterPro"/>
</dbReference>
<dbReference type="Gene3D" id="3.30.70.1290">
    <property type="entry name" value="Transposase IS200-like"/>
    <property type="match status" value="1"/>
</dbReference>
<sequence>MEKQDFLEKGYFYHIYNRGNNKENLFLEEDNYVYFLNLVSKYLLPVSDIYAYCLLKNHFHILLKIKDDLTVPDEKLHLPFSNLFNTYTKAINKKYNREGSLFKERYKRKRITDEKYLMQNIVYIHLNPIKHRFSEDFQGYFHSSFNALISNKSTKLKRKEVLELFGGKENFIDSHYMKIDN</sequence>
<keyword evidence="3" id="KW-1185">Reference proteome</keyword>
<dbReference type="PANTHER" id="PTHR34322:SF2">
    <property type="entry name" value="TRANSPOSASE IS200-LIKE DOMAIN-CONTAINING PROTEIN"/>
    <property type="match status" value="1"/>
</dbReference>
<dbReference type="STRING" id="1159016.SAMN02927937_01139"/>